<evidence type="ECO:0000313" key="2">
    <source>
        <dbReference type="Proteomes" id="UP000059680"/>
    </source>
</evidence>
<dbReference type="AlphaFoldDB" id="A0A0N7KSY5"/>
<reference evidence="1 2" key="2">
    <citation type="journal article" date="2013" name="Plant Cell Physiol.">
        <title>Rice Annotation Project Database (RAP-DB): an integrative and interactive database for rice genomics.</title>
        <authorList>
            <person name="Sakai H."/>
            <person name="Lee S.S."/>
            <person name="Tanaka T."/>
            <person name="Numa H."/>
            <person name="Kim J."/>
            <person name="Kawahara Y."/>
            <person name="Wakimoto H."/>
            <person name="Yang C.C."/>
            <person name="Iwamoto M."/>
            <person name="Abe T."/>
            <person name="Yamada Y."/>
            <person name="Muto A."/>
            <person name="Inokuchi H."/>
            <person name="Ikemura T."/>
            <person name="Matsumoto T."/>
            <person name="Sasaki T."/>
            <person name="Itoh T."/>
        </authorList>
    </citation>
    <scope>NUCLEOTIDE SEQUENCE [LARGE SCALE GENOMIC DNA]</scope>
    <source>
        <strain evidence="2">cv. Nipponbare</strain>
    </source>
</reference>
<dbReference type="Proteomes" id="UP000059680">
    <property type="component" value="Chromosome 11"/>
</dbReference>
<accession>A0A0N7KSY5</accession>
<sequence>MEVGPGCTCIVIIVERLVSEPADRAALRRRRAPCLRTGGPGCACVIIVEPLVSEPAGQAAASSSSSSASSQNRWAGLCLCHRRRAPRLGAGRPGYAASSSLLSTSSQSRRAGLRLHRRCRSPRLGASGLSCACVVVVRSPGEVPATAPMLIATLPTTASSSPTLAAAATDLLPPCRSSR</sequence>
<gene>
    <name evidence="1" type="ordered locus">Os11g0496075</name>
    <name evidence="1" type="ORF">OSNPB_110496075</name>
</gene>
<dbReference type="InParanoid" id="A0A0N7KSY5"/>
<dbReference type="PaxDb" id="39947-A0A0N7KSY5"/>
<reference evidence="1 2" key="3">
    <citation type="journal article" date="2013" name="Rice">
        <title>Improvement of the Oryza sativa Nipponbare reference genome using next generation sequence and optical map data.</title>
        <authorList>
            <person name="Kawahara Y."/>
            <person name="de la Bastide M."/>
            <person name="Hamilton J.P."/>
            <person name="Kanamori H."/>
            <person name="McCombie W.R."/>
            <person name="Ouyang S."/>
            <person name="Schwartz D.C."/>
            <person name="Tanaka T."/>
            <person name="Wu J."/>
            <person name="Zhou S."/>
            <person name="Childs K.L."/>
            <person name="Davidson R.M."/>
            <person name="Lin H."/>
            <person name="Quesada-Ocampo L."/>
            <person name="Vaillancourt B."/>
            <person name="Sakai H."/>
            <person name="Lee S.S."/>
            <person name="Kim J."/>
            <person name="Numa H."/>
            <person name="Itoh T."/>
            <person name="Buell C.R."/>
            <person name="Matsumoto T."/>
        </authorList>
    </citation>
    <scope>NUCLEOTIDE SEQUENCE [LARGE SCALE GENOMIC DNA]</scope>
    <source>
        <strain evidence="2">cv. Nipponbare</strain>
    </source>
</reference>
<keyword evidence="2" id="KW-1185">Reference proteome</keyword>
<name>A0A0N7KSY5_ORYSJ</name>
<evidence type="ECO:0000313" key="1">
    <source>
        <dbReference type="EMBL" id="BAT14114.1"/>
    </source>
</evidence>
<organism evidence="1 2">
    <name type="scientific">Oryza sativa subsp. japonica</name>
    <name type="common">Rice</name>
    <dbReference type="NCBI Taxonomy" id="39947"/>
    <lineage>
        <taxon>Eukaryota</taxon>
        <taxon>Viridiplantae</taxon>
        <taxon>Streptophyta</taxon>
        <taxon>Embryophyta</taxon>
        <taxon>Tracheophyta</taxon>
        <taxon>Spermatophyta</taxon>
        <taxon>Magnoliopsida</taxon>
        <taxon>Liliopsida</taxon>
        <taxon>Poales</taxon>
        <taxon>Poaceae</taxon>
        <taxon>BOP clade</taxon>
        <taxon>Oryzoideae</taxon>
        <taxon>Oryzeae</taxon>
        <taxon>Oryzinae</taxon>
        <taxon>Oryza</taxon>
        <taxon>Oryza sativa</taxon>
    </lineage>
</organism>
<protein>
    <submittedName>
        <fullName evidence="1">Os11g0496075 protein</fullName>
    </submittedName>
</protein>
<proteinExistence type="predicted"/>
<reference evidence="2" key="1">
    <citation type="journal article" date="2005" name="Nature">
        <title>The map-based sequence of the rice genome.</title>
        <authorList>
            <consortium name="International rice genome sequencing project (IRGSP)"/>
            <person name="Matsumoto T."/>
            <person name="Wu J."/>
            <person name="Kanamori H."/>
            <person name="Katayose Y."/>
            <person name="Fujisawa M."/>
            <person name="Namiki N."/>
            <person name="Mizuno H."/>
            <person name="Yamamoto K."/>
            <person name="Antonio B.A."/>
            <person name="Baba T."/>
            <person name="Sakata K."/>
            <person name="Nagamura Y."/>
            <person name="Aoki H."/>
            <person name="Arikawa K."/>
            <person name="Arita K."/>
            <person name="Bito T."/>
            <person name="Chiden Y."/>
            <person name="Fujitsuka N."/>
            <person name="Fukunaka R."/>
            <person name="Hamada M."/>
            <person name="Harada C."/>
            <person name="Hayashi A."/>
            <person name="Hijishita S."/>
            <person name="Honda M."/>
            <person name="Hosokawa S."/>
            <person name="Ichikawa Y."/>
            <person name="Idonuma A."/>
            <person name="Iijima M."/>
            <person name="Ikeda M."/>
            <person name="Ikeno M."/>
            <person name="Ito K."/>
            <person name="Ito S."/>
            <person name="Ito T."/>
            <person name="Ito Y."/>
            <person name="Ito Y."/>
            <person name="Iwabuchi A."/>
            <person name="Kamiya K."/>
            <person name="Karasawa W."/>
            <person name="Kurita K."/>
            <person name="Katagiri S."/>
            <person name="Kikuta A."/>
            <person name="Kobayashi H."/>
            <person name="Kobayashi N."/>
            <person name="Machita K."/>
            <person name="Maehara T."/>
            <person name="Masukawa M."/>
            <person name="Mizubayashi T."/>
            <person name="Mukai Y."/>
            <person name="Nagasaki H."/>
            <person name="Nagata Y."/>
            <person name="Naito S."/>
            <person name="Nakashima M."/>
            <person name="Nakama Y."/>
            <person name="Nakamichi Y."/>
            <person name="Nakamura M."/>
            <person name="Meguro A."/>
            <person name="Negishi M."/>
            <person name="Ohta I."/>
            <person name="Ohta T."/>
            <person name="Okamoto M."/>
            <person name="Ono N."/>
            <person name="Saji S."/>
            <person name="Sakaguchi M."/>
            <person name="Sakai K."/>
            <person name="Shibata M."/>
            <person name="Shimokawa T."/>
            <person name="Song J."/>
            <person name="Takazaki Y."/>
            <person name="Terasawa K."/>
            <person name="Tsugane M."/>
            <person name="Tsuji K."/>
            <person name="Ueda S."/>
            <person name="Waki K."/>
            <person name="Yamagata H."/>
            <person name="Yamamoto M."/>
            <person name="Yamamoto S."/>
            <person name="Yamane H."/>
            <person name="Yoshiki S."/>
            <person name="Yoshihara R."/>
            <person name="Yukawa K."/>
            <person name="Zhong H."/>
            <person name="Yano M."/>
            <person name="Yuan Q."/>
            <person name="Ouyang S."/>
            <person name="Liu J."/>
            <person name="Jones K.M."/>
            <person name="Gansberger K."/>
            <person name="Moffat K."/>
            <person name="Hill J."/>
            <person name="Bera J."/>
            <person name="Fadrosh D."/>
            <person name="Jin S."/>
            <person name="Johri S."/>
            <person name="Kim M."/>
            <person name="Overton L."/>
            <person name="Reardon M."/>
            <person name="Tsitrin T."/>
            <person name="Vuong H."/>
            <person name="Weaver B."/>
            <person name="Ciecko A."/>
            <person name="Tallon L."/>
            <person name="Jackson J."/>
            <person name="Pai G."/>
            <person name="Aken S.V."/>
            <person name="Utterback T."/>
            <person name="Reidmuller S."/>
            <person name="Feldblyum T."/>
            <person name="Hsiao J."/>
            <person name="Zismann V."/>
            <person name="Iobst S."/>
            <person name="de Vazeille A.R."/>
            <person name="Buell C.R."/>
            <person name="Ying K."/>
            <person name="Li Y."/>
            <person name="Lu T."/>
            <person name="Huang Y."/>
            <person name="Zhao Q."/>
            <person name="Feng Q."/>
            <person name="Zhang L."/>
            <person name="Zhu J."/>
            <person name="Weng Q."/>
            <person name="Mu J."/>
            <person name="Lu Y."/>
            <person name="Fan D."/>
            <person name="Liu Y."/>
            <person name="Guan J."/>
            <person name="Zhang Y."/>
            <person name="Yu S."/>
            <person name="Liu X."/>
            <person name="Zhang Y."/>
            <person name="Hong G."/>
            <person name="Han B."/>
            <person name="Choisne N."/>
            <person name="Demange N."/>
            <person name="Orjeda G."/>
            <person name="Samain S."/>
            <person name="Cattolico L."/>
            <person name="Pelletier E."/>
            <person name="Couloux A."/>
            <person name="Segurens B."/>
            <person name="Wincker P."/>
            <person name="D'Hont A."/>
            <person name="Scarpelli C."/>
            <person name="Weissenbach J."/>
            <person name="Salanoubat M."/>
            <person name="Quetier F."/>
            <person name="Yu Y."/>
            <person name="Kim H.R."/>
            <person name="Rambo T."/>
            <person name="Currie J."/>
            <person name="Collura K."/>
            <person name="Luo M."/>
            <person name="Yang T."/>
            <person name="Ammiraju J.S.S."/>
            <person name="Engler F."/>
            <person name="Soderlund C."/>
            <person name="Wing R.A."/>
            <person name="Palmer L.E."/>
            <person name="de la Bastide M."/>
            <person name="Spiegel L."/>
            <person name="Nascimento L."/>
            <person name="Zutavern T."/>
            <person name="O'Shaughnessy A."/>
            <person name="Dike S."/>
            <person name="Dedhia N."/>
            <person name="Preston R."/>
            <person name="Balija V."/>
            <person name="McCombie W.R."/>
            <person name="Chow T."/>
            <person name="Chen H."/>
            <person name="Chung M."/>
            <person name="Chen C."/>
            <person name="Shaw J."/>
            <person name="Wu H."/>
            <person name="Hsiao K."/>
            <person name="Chao Y."/>
            <person name="Chu M."/>
            <person name="Cheng C."/>
            <person name="Hour A."/>
            <person name="Lee P."/>
            <person name="Lin S."/>
            <person name="Lin Y."/>
            <person name="Liou J."/>
            <person name="Liu S."/>
            <person name="Hsing Y."/>
            <person name="Raghuvanshi S."/>
            <person name="Mohanty A."/>
            <person name="Bharti A.K."/>
            <person name="Gaur A."/>
            <person name="Gupta V."/>
            <person name="Kumar D."/>
            <person name="Ravi V."/>
            <person name="Vij S."/>
            <person name="Kapur A."/>
            <person name="Khurana P."/>
            <person name="Khurana P."/>
            <person name="Khurana J.P."/>
            <person name="Tyagi A.K."/>
            <person name="Gaikwad K."/>
            <person name="Singh A."/>
            <person name="Dalal V."/>
            <person name="Srivastava S."/>
            <person name="Dixit A."/>
            <person name="Pal A.K."/>
            <person name="Ghazi I.A."/>
            <person name="Yadav M."/>
            <person name="Pandit A."/>
            <person name="Bhargava A."/>
            <person name="Sureshbabu K."/>
            <person name="Batra K."/>
            <person name="Sharma T.R."/>
            <person name="Mohapatra T."/>
            <person name="Singh N.K."/>
            <person name="Messing J."/>
            <person name="Nelson A.B."/>
            <person name="Fuks G."/>
            <person name="Kavchok S."/>
            <person name="Keizer G."/>
            <person name="Linton E."/>
            <person name="Llaca V."/>
            <person name="Song R."/>
            <person name="Tanyolac B."/>
            <person name="Young S."/>
            <person name="Ho-Il K."/>
            <person name="Hahn J.H."/>
            <person name="Sangsakoo G."/>
            <person name="Vanavichit A."/>
            <person name="de Mattos Luiz.A.T."/>
            <person name="Zimmer P.D."/>
            <person name="Malone G."/>
            <person name="Dellagostin O."/>
            <person name="de Oliveira A.C."/>
            <person name="Bevan M."/>
            <person name="Bancroft I."/>
            <person name="Minx P."/>
            <person name="Cordum H."/>
            <person name="Wilson R."/>
            <person name="Cheng Z."/>
            <person name="Jin W."/>
            <person name="Jiang J."/>
            <person name="Leong S.A."/>
            <person name="Iwama H."/>
            <person name="Gojobori T."/>
            <person name="Itoh T."/>
            <person name="Niimura Y."/>
            <person name="Fujii Y."/>
            <person name="Habara T."/>
            <person name="Sakai H."/>
            <person name="Sato Y."/>
            <person name="Wilson G."/>
            <person name="Kumar K."/>
            <person name="McCouch S."/>
            <person name="Juretic N."/>
            <person name="Hoen D."/>
            <person name="Wright S."/>
            <person name="Bruskiewich R."/>
            <person name="Bureau T."/>
            <person name="Miyao A."/>
            <person name="Hirochika H."/>
            <person name="Nishikawa T."/>
            <person name="Kadowaki K."/>
            <person name="Sugiura M."/>
            <person name="Burr B."/>
            <person name="Sasaki T."/>
        </authorList>
    </citation>
    <scope>NUCLEOTIDE SEQUENCE [LARGE SCALE GENOMIC DNA]</scope>
    <source>
        <strain evidence="2">cv. Nipponbare</strain>
    </source>
</reference>
<dbReference type="EMBL" id="AP014967">
    <property type="protein sequence ID" value="BAT14114.1"/>
    <property type="molecule type" value="Genomic_DNA"/>
</dbReference>